<dbReference type="InterPro" id="IPR043917">
    <property type="entry name" value="DUF5753"/>
</dbReference>
<evidence type="ECO:0000313" key="2">
    <source>
        <dbReference type="EMBL" id="GAA3632653.1"/>
    </source>
</evidence>
<keyword evidence="3" id="KW-1185">Reference proteome</keyword>
<comment type="caution">
    <text evidence="2">The sequence shown here is derived from an EMBL/GenBank/DDBJ whole genome shotgun (WGS) entry which is preliminary data.</text>
</comment>
<evidence type="ECO:0000313" key="3">
    <source>
        <dbReference type="Proteomes" id="UP001500711"/>
    </source>
</evidence>
<dbReference type="CDD" id="cd00093">
    <property type="entry name" value="HTH_XRE"/>
    <property type="match status" value="1"/>
</dbReference>
<feature type="domain" description="DUF5753" evidence="1">
    <location>
        <begin position="119"/>
        <end position="291"/>
    </location>
</feature>
<protein>
    <submittedName>
        <fullName evidence="2">Helix-turn-helix transcriptional regulator</fullName>
    </submittedName>
</protein>
<dbReference type="InterPro" id="IPR001387">
    <property type="entry name" value="Cro/C1-type_HTH"/>
</dbReference>
<accession>A0ABP7AI31</accession>
<dbReference type="EMBL" id="BAABBE010000004">
    <property type="protein sequence ID" value="GAA3632653.1"/>
    <property type="molecule type" value="Genomic_DNA"/>
</dbReference>
<dbReference type="Pfam" id="PF19054">
    <property type="entry name" value="DUF5753"/>
    <property type="match status" value="1"/>
</dbReference>
<name>A0ABP7AI31_9PSEU</name>
<evidence type="ECO:0000259" key="1">
    <source>
        <dbReference type="Pfam" id="PF19054"/>
    </source>
</evidence>
<dbReference type="Proteomes" id="UP001500711">
    <property type="component" value="Unassembled WGS sequence"/>
</dbReference>
<sequence length="318" mass="34579">MRVAASASLIALSNHCKEVGMPKRISTARGREFGAGLRAAIEGSGLTSRALADIVDWDESKLSNVVNGKGGATQIEVAALLGACRIKSAEATHLLALYPETHIIGWWQQHGMYAPVQVRTVVEHLKAAKTLTSWHTHVVPLFLQTADYMCEVLRASSTTPASDLQDRVKAQLAMQASVRRGVRCIYFIHELALYLPVGGAEVHAGQLLHLLHMANRPNVTIRIVPTSHGAHAGLAGPFTYLTFPKYEPLVWTATENSSLFAEATDAIKGYEKVIRALDTCSLEEVASKELIVRLFDRSRAAEAQAADCLLKMETTDDA</sequence>
<proteinExistence type="predicted"/>
<dbReference type="SUPFAM" id="SSF47413">
    <property type="entry name" value="lambda repressor-like DNA-binding domains"/>
    <property type="match status" value="1"/>
</dbReference>
<reference evidence="3" key="1">
    <citation type="journal article" date="2019" name="Int. J. Syst. Evol. Microbiol.">
        <title>The Global Catalogue of Microorganisms (GCM) 10K type strain sequencing project: providing services to taxonomists for standard genome sequencing and annotation.</title>
        <authorList>
            <consortium name="The Broad Institute Genomics Platform"/>
            <consortium name="The Broad Institute Genome Sequencing Center for Infectious Disease"/>
            <person name="Wu L."/>
            <person name="Ma J."/>
        </authorList>
    </citation>
    <scope>NUCLEOTIDE SEQUENCE [LARGE SCALE GENOMIC DNA]</scope>
    <source>
        <strain evidence="3">JCM 17494</strain>
    </source>
</reference>
<dbReference type="InterPro" id="IPR010982">
    <property type="entry name" value="Lambda_DNA-bd_dom_sf"/>
</dbReference>
<organism evidence="2 3">
    <name type="scientific">Lentzea roselyniae</name>
    <dbReference type="NCBI Taxonomy" id="531940"/>
    <lineage>
        <taxon>Bacteria</taxon>
        <taxon>Bacillati</taxon>
        <taxon>Actinomycetota</taxon>
        <taxon>Actinomycetes</taxon>
        <taxon>Pseudonocardiales</taxon>
        <taxon>Pseudonocardiaceae</taxon>
        <taxon>Lentzea</taxon>
    </lineage>
</organism>
<gene>
    <name evidence="2" type="ORF">GCM10022267_19390</name>
</gene>